<name>A0A699WR21_TANCI</name>
<reference evidence="1" key="1">
    <citation type="journal article" date="2019" name="Sci. Rep.">
        <title>Draft genome of Tanacetum cinerariifolium, the natural source of mosquito coil.</title>
        <authorList>
            <person name="Yamashiro T."/>
            <person name="Shiraishi A."/>
            <person name="Satake H."/>
            <person name="Nakayama K."/>
        </authorList>
    </citation>
    <scope>NUCLEOTIDE SEQUENCE</scope>
</reference>
<comment type="caution">
    <text evidence="1">The sequence shown here is derived from an EMBL/GenBank/DDBJ whole genome shotgun (WGS) entry which is preliminary data.</text>
</comment>
<accession>A0A699WR21</accession>
<proteinExistence type="predicted"/>
<sequence>QSASRKFDLIRCCAIANAKHGFHLLKPSSLLAPVPEVWLSSPFLVALRAANATLTPSLIIVCSWALVTDVVVVDGVVIGVVPGFTLVVLL</sequence>
<feature type="non-terminal residue" evidence="1">
    <location>
        <position position="1"/>
    </location>
</feature>
<feature type="non-terminal residue" evidence="1">
    <location>
        <position position="90"/>
    </location>
</feature>
<dbReference type="AlphaFoldDB" id="A0A699WR21"/>
<protein>
    <submittedName>
        <fullName evidence="1">Uncharacterized protein</fullName>
    </submittedName>
</protein>
<gene>
    <name evidence="1" type="ORF">Tci_919140</name>
</gene>
<organism evidence="1">
    <name type="scientific">Tanacetum cinerariifolium</name>
    <name type="common">Dalmatian daisy</name>
    <name type="synonym">Chrysanthemum cinerariifolium</name>
    <dbReference type="NCBI Taxonomy" id="118510"/>
    <lineage>
        <taxon>Eukaryota</taxon>
        <taxon>Viridiplantae</taxon>
        <taxon>Streptophyta</taxon>
        <taxon>Embryophyta</taxon>
        <taxon>Tracheophyta</taxon>
        <taxon>Spermatophyta</taxon>
        <taxon>Magnoliopsida</taxon>
        <taxon>eudicotyledons</taxon>
        <taxon>Gunneridae</taxon>
        <taxon>Pentapetalae</taxon>
        <taxon>asterids</taxon>
        <taxon>campanulids</taxon>
        <taxon>Asterales</taxon>
        <taxon>Asteraceae</taxon>
        <taxon>Asteroideae</taxon>
        <taxon>Anthemideae</taxon>
        <taxon>Anthemidinae</taxon>
        <taxon>Tanacetum</taxon>
    </lineage>
</organism>
<evidence type="ECO:0000313" key="1">
    <source>
        <dbReference type="EMBL" id="GFD47171.1"/>
    </source>
</evidence>
<dbReference type="EMBL" id="BKCJ011692815">
    <property type="protein sequence ID" value="GFD47171.1"/>
    <property type="molecule type" value="Genomic_DNA"/>
</dbReference>